<comment type="subcellular location">
    <subcellularLocation>
        <location evidence="1">Cell membrane</location>
    </subcellularLocation>
</comment>
<keyword evidence="10" id="KW-1185">Reference proteome</keyword>
<evidence type="ECO:0000256" key="4">
    <source>
        <dbReference type="ARBA" id="ARBA00022729"/>
    </source>
</evidence>
<reference evidence="9" key="2">
    <citation type="submission" date="2025-09" db="UniProtKB">
        <authorList>
            <consortium name="Ensembl"/>
        </authorList>
    </citation>
    <scope>IDENTIFICATION</scope>
</reference>
<dbReference type="InterPro" id="IPR016017">
    <property type="entry name" value="GDNF/GAS1"/>
</dbReference>
<keyword evidence="7" id="KW-0325">Glycoprotein</keyword>
<dbReference type="SUPFAM" id="SSF110035">
    <property type="entry name" value="GDNF receptor-like"/>
    <property type="match status" value="1"/>
</dbReference>
<reference evidence="9" key="1">
    <citation type="submission" date="2025-08" db="UniProtKB">
        <authorList>
            <consortium name="Ensembl"/>
        </authorList>
    </citation>
    <scope>IDENTIFICATION</scope>
</reference>
<evidence type="ECO:0000313" key="9">
    <source>
        <dbReference type="Ensembl" id="ENSHCOP00000012565.1"/>
    </source>
</evidence>
<evidence type="ECO:0000256" key="3">
    <source>
        <dbReference type="ARBA" id="ARBA00022475"/>
    </source>
</evidence>
<keyword evidence="3" id="KW-1003">Cell membrane</keyword>
<keyword evidence="6" id="KW-0675">Receptor</keyword>
<dbReference type="GO" id="GO:0038023">
    <property type="term" value="F:signaling receptor activity"/>
    <property type="evidence" value="ECO:0007669"/>
    <property type="project" value="InterPro"/>
</dbReference>
<evidence type="ECO:0000256" key="6">
    <source>
        <dbReference type="ARBA" id="ARBA00023170"/>
    </source>
</evidence>
<organism evidence="9 10">
    <name type="scientific">Hippocampus comes</name>
    <name type="common">Tiger tail seahorse</name>
    <dbReference type="NCBI Taxonomy" id="109280"/>
    <lineage>
        <taxon>Eukaryota</taxon>
        <taxon>Metazoa</taxon>
        <taxon>Chordata</taxon>
        <taxon>Craniata</taxon>
        <taxon>Vertebrata</taxon>
        <taxon>Euteleostomi</taxon>
        <taxon>Actinopterygii</taxon>
        <taxon>Neopterygii</taxon>
        <taxon>Teleostei</taxon>
        <taxon>Neoteleostei</taxon>
        <taxon>Acanthomorphata</taxon>
        <taxon>Syngnathiaria</taxon>
        <taxon>Syngnathiformes</taxon>
        <taxon>Syngnathoidei</taxon>
        <taxon>Syngnathidae</taxon>
        <taxon>Hippocampus</taxon>
    </lineage>
</organism>
<dbReference type="GO" id="GO:0007169">
    <property type="term" value="P:cell surface receptor protein tyrosine kinase signaling pathway"/>
    <property type="evidence" value="ECO:0007669"/>
    <property type="project" value="UniProtKB-ARBA"/>
</dbReference>
<dbReference type="InterPro" id="IPR003438">
    <property type="entry name" value="GDNF_rcpt"/>
</dbReference>
<evidence type="ECO:0000256" key="2">
    <source>
        <dbReference type="ARBA" id="ARBA00005961"/>
    </source>
</evidence>
<accession>A0A3Q3DHV1</accession>
<keyword evidence="4" id="KW-0732">Signal</keyword>
<evidence type="ECO:0000313" key="10">
    <source>
        <dbReference type="Proteomes" id="UP000264820"/>
    </source>
</evidence>
<protein>
    <recommendedName>
        <fullName evidence="8">GDNF/GAS1 domain-containing protein</fullName>
    </recommendedName>
</protein>
<dbReference type="GeneTree" id="ENSGT00730000111274"/>
<dbReference type="PANTHER" id="PTHR10269">
    <property type="entry name" value="GDNF RECEPTOR ALPHA"/>
    <property type="match status" value="1"/>
</dbReference>
<evidence type="ECO:0000256" key="1">
    <source>
        <dbReference type="ARBA" id="ARBA00004236"/>
    </source>
</evidence>
<dbReference type="STRING" id="109280.ENSHCOP00000012565"/>
<dbReference type="Proteomes" id="UP000264820">
    <property type="component" value="Unplaced"/>
</dbReference>
<evidence type="ECO:0000259" key="8">
    <source>
        <dbReference type="SMART" id="SM00907"/>
    </source>
</evidence>
<dbReference type="PANTHER" id="PTHR10269:SF1">
    <property type="entry name" value="GDNF FAMILY RECEPTOR ALPHA-LIKE"/>
    <property type="match status" value="1"/>
</dbReference>
<dbReference type="Pfam" id="PF02351">
    <property type="entry name" value="GDNF"/>
    <property type="match status" value="1"/>
</dbReference>
<dbReference type="GO" id="GO:0007399">
    <property type="term" value="P:nervous system development"/>
    <property type="evidence" value="ECO:0007669"/>
    <property type="project" value="TreeGrafter"/>
</dbReference>
<comment type="similarity">
    <text evidence="2">Belongs to the GDNFR family.</text>
</comment>
<evidence type="ECO:0000256" key="7">
    <source>
        <dbReference type="ARBA" id="ARBA00023180"/>
    </source>
</evidence>
<name>A0A3Q3DHV1_HIPCM</name>
<dbReference type="AlphaFoldDB" id="A0A3Q3DHV1"/>
<feature type="domain" description="GDNF/GAS1" evidence="8">
    <location>
        <begin position="91"/>
        <end position="168"/>
    </location>
</feature>
<dbReference type="GO" id="GO:0043235">
    <property type="term" value="C:receptor complex"/>
    <property type="evidence" value="ECO:0007669"/>
    <property type="project" value="TreeGrafter"/>
</dbReference>
<dbReference type="OMA" id="EIASCHQ"/>
<dbReference type="InterPro" id="IPR037193">
    <property type="entry name" value="GDNF_alpha"/>
</dbReference>
<dbReference type="Ensembl" id="ENSHCOT00000019639.1">
    <property type="protein sequence ID" value="ENSHCOP00000012565.1"/>
    <property type="gene ID" value="ENSHCOG00000015594.1"/>
</dbReference>
<keyword evidence="5" id="KW-0472">Membrane</keyword>
<proteinExistence type="inferred from homology"/>
<dbReference type="GO" id="GO:0009897">
    <property type="term" value="C:external side of plasma membrane"/>
    <property type="evidence" value="ECO:0007669"/>
    <property type="project" value="TreeGrafter"/>
</dbReference>
<dbReference type="SMART" id="SM00907">
    <property type="entry name" value="GDNF"/>
    <property type="match status" value="1"/>
</dbReference>
<sequence length="318" mass="35539">RVLACKKTNNLFLHSSEVPVFPFLGCQIKGTEVCNLTIQAALDRFAGPPASLSLNLVMMLLSHTKRRGIDAPLRQDALHVFLFVEDAAGSCTQQMRLCVSDGVCNKNLAPVLQTCTASQCDHESCGQETQRFYSSMPQHVAERLVMCECDPSDASCLQMEAALHGSSCLGVLYCTSILCMFMLCCRELLTSFQAKCWSSAESYCGDITLQSECLRFMDPALILGGDLECRKAFVALLGTPLHHPCTCEQIHVIIFFFSASNSCNCYLSHQVIYSIAARRHWWWEFWSGLLLFYVKCGEFIKYFAAKVNNSRRRANNVS</sequence>
<evidence type="ECO:0000256" key="5">
    <source>
        <dbReference type="ARBA" id="ARBA00023136"/>
    </source>
</evidence>